<feature type="domain" description="Spore coat protein U/FanG" evidence="1">
    <location>
        <begin position="177"/>
        <end position="308"/>
    </location>
</feature>
<name>A0ABU6JS82_9GAMM</name>
<organism evidence="2 3">
    <name type="scientific">Brenneria populi</name>
    <dbReference type="NCBI Taxonomy" id="1505588"/>
    <lineage>
        <taxon>Bacteria</taxon>
        <taxon>Pseudomonadati</taxon>
        <taxon>Pseudomonadota</taxon>
        <taxon>Gammaproteobacteria</taxon>
        <taxon>Enterobacterales</taxon>
        <taxon>Pectobacteriaceae</taxon>
        <taxon>Brenneria</taxon>
    </lineage>
</organism>
<comment type="caution">
    <text evidence="2">The sequence shown here is derived from an EMBL/GenBank/DDBJ whole genome shotgun (WGS) entry which is preliminary data.</text>
</comment>
<gene>
    <name evidence="2" type="ORF">VSX58_13630</name>
</gene>
<reference evidence="2 3" key="1">
    <citation type="journal article" date="2017" name="Int. J. Syst. Evol. Microbiol.">
        <title>Brenneria populi subsp. brevivirga subsp. nov. isolated from symptomatic bark of Populus x euramericana canker, and description of Brenneria populi subsp. populi subsp. nov.</title>
        <authorList>
            <person name="Zheng M.H."/>
            <person name="Piao C.G."/>
            <person name="Xue H."/>
            <person name="Guo M.W."/>
            <person name="Li Y."/>
        </authorList>
    </citation>
    <scope>NUCLEOTIDE SEQUENCE [LARGE SCALE GENOMIC DNA]</scope>
    <source>
        <strain evidence="2 3">D9-5</strain>
    </source>
</reference>
<keyword evidence="3" id="KW-1185">Reference proteome</keyword>
<evidence type="ECO:0000313" key="3">
    <source>
        <dbReference type="Proteomes" id="UP001309705"/>
    </source>
</evidence>
<dbReference type="PANTHER" id="PTHR37089:SF1">
    <property type="entry name" value="MEMBRANE PROTEIN"/>
    <property type="match status" value="1"/>
</dbReference>
<dbReference type="SMART" id="SM00972">
    <property type="entry name" value="SCPU"/>
    <property type="match status" value="2"/>
</dbReference>
<dbReference type="PANTHER" id="PTHR37089">
    <property type="entry name" value="PROTEIN U-RELATED"/>
    <property type="match status" value="1"/>
</dbReference>
<dbReference type="Pfam" id="PF05229">
    <property type="entry name" value="SCPU"/>
    <property type="match status" value="2"/>
</dbReference>
<sequence length="312" mass="31985">MLLLGLADAGDGMASCTAPASSTALGSYASSVVGPNGTPQIITSGSGFSCSGSALSLISTNTITATVIGDTNASGSSMRLKGGIGGSDVISYDLCMDASCGTLYSIGSSYTWSQTSFLGILGLFNASDGTLPIYVRTSIGNNVPAGTYTDTVTIQWDYSLCALGLLGICIYDTGTLTSTLNLSMTITNDCQITSAPDVNFGSAALPADFPTVGNSLGVNCTNQGAYTVKLTSSHPDDAGWRRMTATVGGAEYYLQYQLYHTDNTSWTENADYAGTGAGVTQSIPYTARINASQANQPAGAYSDTVTITVTIN</sequence>
<dbReference type="InterPro" id="IPR053167">
    <property type="entry name" value="Spore_coat_component"/>
</dbReference>
<evidence type="ECO:0000313" key="2">
    <source>
        <dbReference type="EMBL" id="MEC5343635.1"/>
    </source>
</evidence>
<proteinExistence type="predicted"/>
<evidence type="ECO:0000259" key="1">
    <source>
        <dbReference type="Pfam" id="PF05229"/>
    </source>
</evidence>
<dbReference type="Proteomes" id="UP001309705">
    <property type="component" value="Unassembled WGS sequence"/>
</dbReference>
<dbReference type="InterPro" id="IPR007893">
    <property type="entry name" value="Spore_coat_U/FanG"/>
</dbReference>
<accession>A0ABU6JS82</accession>
<dbReference type="EMBL" id="JAYWTM010000011">
    <property type="protein sequence ID" value="MEC5343635.1"/>
    <property type="molecule type" value="Genomic_DNA"/>
</dbReference>
<feature type="domain" description="Spore coat protein U/FanG" evidence="1">
    <location>
        <begin position="14"/>
        <end position="154"/>
    </location>
</feature>
<protein>
    <submittedName>
        <fullName evidence="2">Spore coat U domain-containing protein</fullName>
    </submittedName>
</protein>